<name>A0A3N0BNS5_9MICC</name>
<protein>
    <submittedName>
        <fullName evidence="1">Uncharacterized protein</fullName>
    </submittedName>
</protein>
<sequence length="101" mass="10990">MPSFQTRLKITGLKPGSPPEAVMEAAVEALGTRHHVESNQLDLAGGVPQLNLRFLVDATSYPAENHQARESAAMMRDAVERVALTGSLTVLRRSRGRWAPV</sequence>
<comment type="caution">
    <text evidence="1">The sequence shown here is derived from an EMBL/GenBank/DDBJ whole genome shotgun (WGS) entry which is preliminary data.</text>
</comment>
<evidence type="ECO:0000313" key="1">
    <source>
        <dbReference type="EMBL" id="RNL49994.1"/>
    </source>
</evidence>
<dbReference type="Proteomes" id="UP000273807">
    <property type="component" value="Unassembled WGS sequence"/>
</dbReference>
<dbReference type="AlphaFoldDB" id="A0A3N0BNS5"/>
<accession>A0A3N0BNS5</accession>
<proteinExistence type="predicted"/>
<gene>
    <name evidence="1" type="ORF">D7003_17920</name>
</gene>
<reference evidence="1 2" key="1">
    <citation type="submission" date="2018-10" db="EMBL/GenBank/DDBJ databases">
        <title>Genome sequencing of Arthrobacter oryzae TNB02.</title>
        <authorList>
            <person name="Cho Y.-J."/>
            <person name="Cho A."/>
            <person name="Kim O.-S."/>
        </authorList>
    </citation>
    <scope>NUCLEOTIDE SEQUENCE [LARGE SCALE GENOMIC DNA]</scope>
    <source>
        <strain evidence="1 2">TNB02</strain>
    </source>
</reference>
<dbReference type="OrthoDB" id="5149446at2"/>
<dbReference type="RefSeq" id="WP_123256765.1">
    <property type="nucleotide sequence ID" value="NZ_RBED01000137.1"/>
</dbReference>
<keyword evidence="2" id="KW-1185">Reference proteome</keyword>
<evidence type="ECO:0000313" key="2">
    <source>
        <dbReference type="Proteomes" id="UP000273807"/>
    </source>
</evidence>
<organism evidence="1 2">
    <name type="scientific">Arthrobacter oryzae</name>
    <dbReference type="NCBI Taxonomy" id="409290"/>
    <lineage>
        <taxon>Bacteria</taxon>
        <taxon>Bacillati</taxon>
        <taxon>Actinomycetota</taxon>
        <taxon>Actinomycetes</taxon>
        <taxon>Micrococcales</taxon>
        <taxon>Micrococcaceae</taxon>
        <taxon>Arthrobacter</taxon>
    </lineage>
</organism>
<dbReference type="EMBL" id="RBED01000137">
    <property type="protein sequence ID" value="RNL49994.1"/>
    <property type="molecule type" value="Genomic_DNA"/>
</dbReference>